<proteinExistence type="predicted"/>
<name>A0ABW1EAH3_9BACT</name>
<dbReference type="Pfam" id="PF14492">
    <property type="entry name" value="EFG_III"/>
    <property type="match status" value="1"/>
</dbReference>
<dbReference type="InterPro" id="IPR047872">
    <property type="entry name" value="EFG_IV"/>
</dbReference>
<dbReference type="Pfam" id="PF22042">
    <property type="entry name" value="EF-G_D2"/>
    <property type="match status" value="1"/>
</dbReference>
<protein>
    <recommendedName>
        <fullName evidence="1">Elongation factor G</fullName>
    </recommendedName>
</protein>
<keyword evidence="8" id="KW-1185">Reference proteome</keyword>
<dbReference type="Gene3D" id="2.40.30.10">
    <property type="entry name" value="Translation factors"/>
    <property type="match status" value="1"/>
</dbReference>
<dbReference type="InterPro" id="IPR014721">
    <property type="entry name" value="Ribsml_uS5_D2-typ_fold_subgr"/>
</dbReference>
<dbReference type="InterPro" id="IPR000795">
    <property type="entry name" value="T_Tr_GTP-bd_dom"/>
</dbReference>
<comment type="caution">
    <text evidence="7">The sequence shown here is derived from an EMBL/GenBank/DDBJ whole genome shotgun (WGS) entry which is preliminary data.</text>
</comment>
<evidence type="ECO:0000313" key="7">
    <source>
        <dbReference type="EMBL" id="MFC5860975.1"/>
    </source>
</evidence>
<keyword evidence="3 7" id="KW-0251">Elongation factor</keyword>
<dbReference type="PANTHER" id="PTHR43261">
    <property type="entry name" value="TRANSLATION ELONGATION FACTOR G-RELATED"/>
    <property type="match status" value="1"/>
</dbReference>
<dbReference type="CDD" id="cd04170">
    <property type="entry name" value="EF-G_bact"/>
    <property type="match status" value="1"/>
</dbReference>
<keyword evidence="4" id="KW-0342">GTP-binding</keyword>
<evidence type="ECO:0000256" key="4">
    <source>
        <dbReference type="ARBA" id="ARBA00023134"/>
    </source>
</evidence>
<dbReference type="CDD" id="cd01434">
    <property type="entry name" value="EFG_mtEFG1_IV"/>
    <property type="match status" value="1"/>
</dbReference>
<dbReference type="InterPro" id="IPR009022">
    <property type="entry name" value="EFG_III"/>
</dbReference>
<dbReference type="InterPro" id="IPR020568">
    <property type="entry name" value="Ribosomal_Su5_D2-typ_SF"/>
</dbReference>
<keyword evidence="3 7" id="KW-0648">Protein biosynthesis</keyword>
<evidence type="ECO:0000259" key="6">
    <source>
        <dbReference type="PROSITE" id="PS51722"/>
    </source>
</evidence>
<dbReference type="PRINTS" id="PR00315">
    <property type="entry name" value="ELONGATNFCT"/>
</dbReference>
<evidence type="ECO:0000256" key="5">
    <source>
        <dbReference type="SAM" id="MobiDB-lite"/>
    </source>
</evidence>
<evidence type="ECO:0000256" key="1">
    <source>
        <dbReference type="ARBA" id="ARBA00017872"/>
    </source>
</evidence>
<dbReference type="InterPro" id="IPR053905">
    <property type="entry name" value="EF-G-like_DII"/>
</dbReference>
<dbReference type="InterPro" id="IPR005225">
    <property type="entry name" value="Small_GTP-bd"/>
</dbReference>
<dbReference type="Gene3D" id="3.40.50.300">
    <property type="entry name" value="P-loop containing nucleotide triphosphate hydrolases"/>
    <property type="match status" value="1"/>
</dbReference>
<evidence type="ECO:0000256" key="3">
    <source>
        <dbReference type="ARBA" id="ARBA00022768"/>
    </source>
</evidence>
<dbReference type="NCBIfam" id="TIGR00231">
    <property type="entry name" value="small_GTP"/>
    <property type="match status" value="1"/>
</dbReference>
<dbReference type="InterPro" id="IPR035649">
    <property type="entry name" value="EFG_V"/>
</dbReference>
<dbReference type="SUPFAM" id="SSF50447">
    <property type="entry name" value="Translation proteins"/>
    <property type="match status" value="1"/>
</dbReference>
<gene>
    <name evidence="7" type="ORF">ACFPT7_01570</name>
</gene>
<dbReference type="SMART" id="SM00838">
    <property type="entry name" value="EFG_C"/>
    <property type="match status" value="1"/>
</dbReference>
<dbReference type="RefSeq" id="WP_263334728.1">
    <property type="nucleotide sequence ID" value="NZ_JAGSYH010000002.1"/>
</dbReference>
<keyword evidence="2" id="KW-0547">Nucleotide-binding</keyword>
<reference evidence="8" key="1">
    <citation type="journal article" date="2019" name="Int. J. Syst. Evol. Microbiol.">
        <title>The Global Catalogue of Microorganisms (GCM) 10K type strain sequencing project: providing services to taxonomists for standard genome sequencing and annotation.</title>
        <authorList>
            <consortium name="The Broad Institute Genomics Platform"/>
            <consortium name="The Broad Institute Genome Sequencing Center for Infectious Disease"/>
            <person name="Wu L."/>
            <person name="Ma J."/>
        </authorList>
    </citation>
    <scope>NUCLEOTIDE SEQUENCE [LARGE SCALE GENOMIC DNA]</scope>
    <source>
        <strain evidence="8">JCM 4087</strain>
    </source>
</reference>
<feature type="compositionally biased region" description="Gly residues" evidence="5">
    <location>
        <begin position="325"/>
        <end position="334"/>
    </location>
</feature>
<feature type="domain" description="Tr-type G" evidence="6">
    <location>
        <begin position="7"/>
        <end position="286"/>
    </location>
</feature>
<dbReference type="CDD" id="cd03713">
    <property type="entry name" value="EFG_mtEFG_C"/>
    <property type="match status" value="1"/>
</dbReference>
<organism evidence="7 8">
    <name type="scientific">Acidicapsa dinghuensis</name>
    <dbReference type="NCBI Taxonomy" id="2218256"/>
    <lineage>
        <taxon>Bacteria</taxon>
        <taxon>Pseudomonadati</taxon>
        <taxon>Acidobacteriota</taxon>
        <taxon>Terriglobia</taxon>
        <taxon>Terriglobales</taxon>
        <taxon>Acidobacteriaceae</taxon>
        <taxon>Acidicapsa</taxon>
    </lineage>
</organism>
<dbReference type="Pfam" id="PF00009">
    <property type="entry name" value="GTP_EFTU"/>
    <property type="match status" value="1"/>
</dbReference>
<dbReference type="SMART" id="SM00889">
    <property type="entry name" value="EFG_IV"/>
    <property type="match status" value="1"/>
</dbReference>
<sequence length="745" mass="80987">MKTYQGSEIRNVAVVGHARSGKTTMIAALLHAAKMTNTQGRVADGSAVTAYDEEEIARGTTMQNAVAFAEWQGVKVNLIDTPGFHMFSHESRAAMLPAEAAMVLVNAQNGVEAVTERVWRFAEEANLPRFVVLNQMDSPRAGGSGGLAALMEDLHDRWGRTCVPVQLPITGPEGFQGVVDLVTMQAFFYEPNGSGSGRIAEIPAHMMPQAKAAHEALVELVAEGKDELMEEFFAEGTIPEQHLITALHEAIREDRIFPVLFASGETNIATDHLLDFIKVYAPAAAERTAMAVMSAANGVMEAVAAGNGGNSVATASNGHTEGEPSGYGTGLGNGRGMDKSDSGIMLRSVDDHEPVAIFVYKTMSDPFAGRISFFKVVSGVVKTDMCLENYARKGQEKLSHLSVMQGRKAVEVPELHAGDLGAVAKLRDTFTGDTLGQKGSEIRVELYEMPEPSMTYAIEPKTRADEDKLAGALHKIMEEDQLVRFFRDAETHEFLVAGSGQQHIEAIVSKLKRRYNTQVTLKAPKVPYRETIRGKADAQGRHKKQSGGHGQFGDCKVRFEPLPRGAGFEFASEIFGGSIPRQYVPAVEKGIIETALRGYLAGYPMVDFKATVYDGSYHEVDSNELSFKVAGRLAFRKAMEQARPCLLEPIMKVEVEAPEEFAGALMGDMNGRRGRVQGMNPRGKSTVIEAEVPMAEMLSYGTILTSLTQGRGSFHMELKHYDVVPQAVAEKILATAKKPVETEEE</sequence>
<dbReference type="Gene3D" id="3.30.230.10">
    <property type="match status" value="1"/>
</dbReference>
<dbReference type="InterPro" id="IPR009000">
    <property type="entry name" value="Transl_B-barrel_sf"/>
</dbReference>
<accession>A0ABW1EAH3</accession>
<dbReference type="SUPFAM" id="SSF54980">
    <property type="entry name" value="EF-G C-terminal domain-like"/>
    <property type="match status" value="2"/>
</dbReference>
<dbReference type="InterPro" id="IPR000640">
    <property type="entry name" value="EFG_V-like"/>
</dbReference>
<dbReference type="PROSITE" id="PS51722">
    <property type="entry name" value="G_TR_2"/>
    <property type="match status" value="1"/>
</dbReference>
<dbReference type="Pfam" id="PF03764">
    <property type="entry name" value="EFG_IV"/>
    <property type="match status" value="1"/>
</dbReference>
<dbReference type="InterPro" id="IPR027417">
    <property type="entry name" value="P-loop_NTPase"/>
</dbReference>
<dbReference type="SUPFAM" id="SSF54211">
    <property type="entry name" value="Ribosomal protein S5 domain 2-like"/>
    <property type="match status" value="1"/>
</dbReference>
<evidence type="ECO:0000256" key="2">
    <source>
        <dbReference type="ARBA" id="ARBA00022741"/>
    </source>
</evidence>
<dbReference type="PANTHER" id="PTHR43261:SF6">
    <property type="entry name" value="ELONGATION FACTOR G-LIKE PROTEIN"/>
    <property type="match status" value="1"/>
</dbReference>
<evidence type="ECO:0000313" key="8">
    <source>
        <dbReference type="Proteomes" id="UP001596091"/>
    </source>
</evidence>
<dbReference type="Pfam" id="PF00679">
    <property type="entry name" value="EFG_C"/>
    <property type="match status" value="1"/>
</dbReference>
<feature type="region of interest" description="Disordered" evidence="5">
    <location>
        <begin position="313"/>
        <end position="334"/>
    </location>
</feature>
<dbReference type="CDD" id="cd04088">
    <property type="entry name" value="EFG_mtEFG_II"/>
    <property type="match status" value="1"/>
</dbReference>
<dbReference type="Gene3D" id="3.30.70.240">
    <property type="match status" value="1"/>
</dbReference>
<dbReference type="Proteomes" id="UP001596091">
    <property type="component" value="Unassembled WGS sequence"/>
</dbReference>
<dbReference type="SUPFAM" id="SSF52540">
    <property type="entry name" value="P-loop containing nucleoside triphosphate hydrolases"/>
    <property type="match status" value="1"/>
</dbReference>
<dbReference type="InterPro" id="IPR041095">
    <property type="entry name" value="EFG_II"/>
</dbReference>
<dbReference type="InterPro" id="IPR035647">
    <property type="entry name" value="EFG_III/V"/>
</dbReference>
<dbReference type="GO" id="GO:0003746">
    <property type="term" value="F:translation elongation factor activity"/>
    <property type="evidence" value="ECO:0007669"/>
    <property type="project" value="UniProtKB-KW"/>
</dbReference>
<dbReference type="CDD" id="cd16262">
    <property type="entry name" value="EFG_III"/>
    <property type="match status" value="1"/>
</dbReference>
<dbReference type="Gene3D" id="3.30.70.870">
    <property type="entry name" value="Elongation Factor G (Translational Gtpase), domain 3"/>
    <property type="match status" value="1"/>
</dbReference>
<dbReference type="EMBL" id="JBHSPH010000001">
    <property type="protein sequence ID" value="MFC5860975.1"/>
    <property type="molecule type" value="Genomic_DNA"/>
</dbReference>
<dbReference type="InterPro" id="IPR005517">
    <property type="entry name" value="Transl_elong_EFG/EF2_IV"/>
</dbReference>